<evidence type="ECO:0000313" key="2">
    <source>
        <dbReference type="EMBL" id="GFG34064.1"/>
    </source>
</evidence>
<dbReference type="InterPro" id="IPR050863">
    <property type="entry name" value="CenT-Element_Derived"/>
</dbReference>
<dbReference type="GO" id="GO:0005634">
    <property type="term" value="C:nucleus"/>
    <property type="evidence" value="ECO:0007669"/>
    <property type="project" value="TreeGrafter"/>
</dbReference>
<dbReference type="PANTHER" id="PTHR19303:SF71">
    <property type="entry name" value="ZINC FINGER PHD-TYPE DOMAIN-CONTAINING PROTEIN"/>
    <property type="match status" value="1"/>
</dbReference>
<name>A0A6L2PP48_COPFO</name>
<dbReference type="InterPro" id="IPR004875">
    <property type="entry name" value="DDE_SF_endonuclease_dom"/>
</dbReference>
<dbReference type="InterPro" id="IPR036397">
    <property type="entry name" value="RNaseH_sf"/>
</dbReference>
<gene>
    <name evidence="2" type="ORF">Cfor_11408</name>
</gene>
<dbReference type="PANTHER" id="PTHR19303">
    <property type="entry name" value="TRANSPOSON"/>
    <property type="match status" value="1"/>
</dbReference>
<dbReference type="AlphaFoldDB" id="A0A6L2PP48"/>
<keyword evidence="3" id="KW-1185">Reference proteome</keyword>
<dbReference type="InParanoid" id="A0A6L2PP48"/>
<dbReference type="Pfam" id="PF03184">
    <property type="entry name" value="DDE_1"/>
    <property type="match status" value="1"/>
</dbReference>
<feature type="domain" description="DDE-1" evidence="1">
    <location>
        <begin position="277"/>
        <end position="400"/>
    </location>
</feature>
<evidence type="ECO:0000259" key="1">
    <source>
        <dbReference type="Pfam" id="PF03184"/>
    </source>
</evidence>
<protein>
    <recommendedName>
        <fullName evidence="1">DDE-1 domain-containing protein</fullName>
    </recommendedName>
</protein>
<dbReference type="Proteomes" id="UP000502823">
    <property type="component" value="Unassembled WGS sequence"/>
</dbReference>
<dbReference type="GO" id="GO:0003677">
    <property type="term" value="F:DNA binding"/>
    <property type="evidence" value="ECO:0007669"/>
    <property type="project" value="TreeGrafter"/>
</dbReference>
<dbReference type="EMBL" id="BLKM01000464">
    <property type="protein sequence ID" value="GFG34064.1"/>
    <property type="molecule type" value="Genomic_DNA"/>
</dbReference>
<accession>A0A6L2PP48</accession>
<comment type="caution">
    <text evidence="2">The sequence shown here is derived from an EMBL/GenBank/DDBJ whole genome shotgun (WGS) entry which is preliminary data.</text>
</comment>
<organism evidence="2 3">
    <name type="scientific">Coptotermes formosanus</name>
    <name type="common">Formosan subterranean termite</name>
    <dbReference type="NCBI Taxonomy" id="36987"/>
    <lineage>
        <taxon>Eukaryota</taxon>
        <taxon>Metazoa</taxon>
        <taxon>Ecdysozoa</taxon>
        <taxon>Arthropoda</taxon>
        <taxon>Hexapoda</taxon>
        <taxon>Insecta</taxon>
        <taxon>Pterygota</taxon>
        <taxon>Neoptera</taxon>
        <taxon>Polyneoptera</taxon>
        <taxon>Dictyoptera</taxon>
        <taxon>Blattodea</taxon>
        <taxon>Blattoidea</taxon>
        <taxon>Termitoidae</taxon>
        <taxon>Rhinotermitidae</taxon>
        <taxon>Coptotermes</taxon>
    </lineage>
</organism>
<sequence>MFEDFDGFDVRILFRKLSHTASLIGCVLWAVVVRYLLPTIDRYCPQHLLKIGPELFSLQLHLMFLQMAQNRERVTENAAWMNETLEMATKAVQNDGKIQAVGKSFNIPSSTLQEGISKGKTGDPKLGRNSVFTARQQQNLKKHVMLLAKMFHGLSPVQLRRIAFDFAEKNRIKHNFNRQNGTAGKDWLYNFLRRNPTVSVTKPEDISVNSILGFSQQEVAQFYKNVEKSMTKYKFPPTHIYNMDETGLLTFQEPGVILSPKGQTTIGSITSCERGKTVSVICAVSAAGSFVPPMFIYPQQRMTTVLGKDGPPGAIYKCSKSGCTNEELFMVWLQHFVQTVKPEPQNPVLLILDNHSSHVSLLSYQFCTENGIVMISIPPNSSHKLQPLDVTFYGPLKSAFYEECDLFMKARHMMKITPFDIAGVFNRAYSQVASIEKGVSGFQVTGIYPLNPNIFSSEDFLVPSVLQESSKVVSAVEKSNIIDQQQEALGISC</sequence>
<evidence type="ECO:0000313" key="3">
    <source>
        <dbReference type="Proteomes" id="UP000502823"/>
    </source>
</evidence>
<proteinExistence type="predicted"/>
<dbReference type="OrthoDB" id="8191755at2759"/>
<reference evidence="3" key="1">
    <citation type="submission" date="2020-01" db="EMBL/GenBank/DDBJ databases">
        <title>Draft genome sequence of the Termite Coptotermes fromosanus.</title>
        <authorList>
            <person name="Itakura S."/>
            <person name="Yosikawa Y."/>
            <person name="Umezawa K."/>
        </authorList>
    </citation>
    <scope>NUCLEOTIDE SEQUENCE [LARGE SCALE GENOMIC DNA]</scope>
</reference>
<dbReference type="Gene3D" id="3.30.420.10">
    <property type="entry name" value="Ribonuclease H-like superfamily/Ribonuclease H"/>
    <property type="match status" value="1"/>
</dbReference>